<gene>
    <name evidence="23" type="primary">LOC106160940</name>
</gene>
<keyword evidence="7" id="KW-0677">Repeat</keyword>
<keyword evidence="10" id="KW-0521">NADP</keyword>
<dbReference type="InterPro" id="IPR018517">
    <property type="entry name" value="tRNA_hU_synthase_CS"/>
</dbReference>
<feature type="region of interest" description="Disordered" evidence="20">
    <location>
        <begin position="83"/>
        <end position="125"/>
    </location>
</feature>
<dbReference type="GO" id="GO:0050660">
    <property type="term" value="F:flavin adenine dinucleotide binding"/>
    <property type="evidence" value="ECO:0007669"/>
    <property type="project" value="UniProtKB-UniRule"/>
</dbReference>
<evidence type="ECO:0000256" key="2">
    <source>
        <dbReference type="ARBA" id="ARBA00022630"/>
    </source>
</evidence>
<keyword evidence="11 19" id="KW-0560">Oxidoreductase</keyword>
<dbReference type="GO" id="GO:0106414">
    <property type="term" value="F:mRNA dihydrouridine synthase activity"/>
    <property type="evidence" value="ECO:0007669"/>
    <property type="project" value="RHEA"/>
</dbReference>
<evidence type="ECO:0000256" key="8">
    <source>
        <dbReference type="ARBA" id="ARBA00022771"/>
    </source>
</evidence>
<feature type="region of interest" description="Disordered" evidence="20">
    <location>
        <begin position="239"/>
        <end position="352"/>
    </location>
</feature>
<dbReference type="GO" id="GO:0008270">
    <property type="term" value="F:zinc ion binding"/>
    <property type="evidence" value="ECO:0007669"/>
    <property type="project" value="UniProtKB-KW"/>
</dbReference>
<evidence type="ECO:0000256" key="20">
    <source>
        <dbReference type="SAM" id="MobiDB-lite"/>
    </source>
</evidence>
<dbReference type="Pfam" id="PF25585">
    <property type="entry name" value="zf-CCCH_DUS3L"/>
    <property type="match status" value="2"/>
</dbReference>
<comment type="catalytic activity">
    <reaction evidence="14">
        <text>5,6-dihydrouridine(47) in tRNA + NAD(+) = uridine(47) in tRNA + NADH + H(+)</text>
        <dbReference type="Rhea" id="RHEA:53364"/>
        <dbReference type="Rhea" id="RHEA-COMP:13539"/>
        <dbReference type="Rhea" id="RHEA-COMP:13540"/>
        <dbReference type="ChEBI" id="CHEBI:15378"/>
        <dbReference type="ChEBI" id="CHEBI:57540"/>
        <dbReference type="ChEBI" id="CHEBI:57945"/>
        <dbReference type="ChEBI" id="CHEBI:65315"/>
        <dbReference type="ChEBI" id="CHEBI:74443"/>
        <dbReference type="EC" id="1.3.1.89"/>
    </reaction>
    <physiologicalReaction direction="right-to-left" evidence="14">
        <dbReference type="Rhea" id="RHEA:53366"/>
    </physiologicalReaction>
</comment>
<dbReference type="SMART" id="SM00356">
    <property type="entry name" value="ZnF_C3H1"/>
    <property type="match status" value="2"/>
</dbReference>
<evidence type="ECO:0000256" key="9">
    <source>
        <dbReference type="ARBA" id="ARBA00022833"/>
    </source>
</evidence>
<dbReference type="GO" id="GO:0003723">
    <property type="term" value="F:RNA binding"/>
    <property type="evidence" value="ECO:0007669"/>
    <property type="project" value="TreeGrafter"/>
</dbReference>
<dbReference type="RefSeq" id="XP_013393205.1">
    <property type="nucleotide sequence ID" value="XM_013537751.2"/>
</dbReference>
<feature type="compositionally biased region" description="Basic and acidic residues" evidence="20">
    <location>
        <begin position="83"/>
        <end position="98"/>
    </location>
</feature>
<keyword evidence="5 19" id="KW-0819">tRNA processing</keyword>
<evidence type="ECO:0000256" key="6">
    <source>
        <dbReference type="ARBA" id="ARBA00022723"/>
    </source>
</evidence>
<dbReference type="InterPro" id="IPR000571">
    <property type="entry name" value="Znf_CCCH"/>
</dbReference>
<dbReference type="Gene3D" id="3.20.20.70">
    <property type="entry name" value="Aldolase class I"/>
    <property type="match status" value="1"/>
</dbReference>
<keyword evidence="22" id="KW-1185">Reference proteome</keyword>
<dbReference type="SUPFAM" id="SSF51395">
    <property type="entry name" value="FMN-linked oxidoreductases"/>
    <property type="match status" value="1"/>
</dbReference>
<evidence type="ECO:0000313" key="22">
    <source>
        <dbReference type="Proteomes" id="UP000085678"/>
    </source>
</evidence>
<feature type="compositionally biased region" description="Low complexity" evidence="20">
    <location>
        <begin position="286"/>
        <end position="298"/>
    </location>
</feature>
<dbReference type="PANTHER" id="PTHR45846:SF1">
    <property type="entry name" value="TRNA-DIHYDROURIDINE(47) SYNTHASE [NAD(P)(+)]-LIKE"/>
    <property type="match status" value="1"/>
</dbReference>
<evidence type="ECO:0000259" key="21">
    <source>
        <dbReference type="PROSITE" id="PS50103"/>
    </source>
</evidence>
<feature type="compositionally biased region" description="Basic and acidic residues" evidence="20">
    <location>
        <begin position="340"/>
        <end position="352"/>
    </location>
</feature>
<keyword evidence="6 18" id="KW-0479">Metal-binding</keyword>
<dbReference type="KEGG" id="lak:106160940"/>
<evidence type="ECO:0000256" key="1">
    <source>
        <dbReference type="ARBA" id="ARBA00001917"/>
    </source>
</evidence>
<dbReference type="Pfam" id="PF01207">
    <property type="entry name" value="Dus"/>
    <property type="match status" value="1"/>
</dbReference>
<dbReference type="PROSITE" id="PS01136">
    <property type="entry name" value="UPF0034"/>
    <property type="match status" value="1"/>
</dbReference>
<comment type="catalytic activity">
    <reaction evidence="17">
        <text>5,6-dihydrouridine(47) in tRNA + NADP(+) = uridine(47) in tRNA + NADPH + H(+)</text>
        <dbReference type="Rhea" id="RHEA:53360"/>
        <dbReference type="Rhea" id="RHEA-COMP:13539"/>
        <dbReference type="Rhea" id="RHEA-COMP:13540"/>
        <dbReference type="ChEBI" id="CHEBI:15378"/>
        <dbReference type="ChEBI" id="CHEBI:57783"/>
        <dbReference type="ChEBI" id="CHEBI:58349"/>
        <dbReference type="ChEBI" id="CHEBI:65315"/>
        <dbReference type="ChEBI" id="CHEBI:74443"/>
        <dbReference type="EC" id="1.3.1.89"/>
    </reaction>
    <physiologicalReaction direction="right-to-left" evidence="17">
        <dbReference type="Rhea" id="RHEA:53362"/>
    </physiologicalReaction>
</comment>
<proteinExistence type="inferred from homology"/>
<dbReference type="EC" id="1.3.1.-" evidence="19"/>
<keyword evidence="9 18" id="KW-0862">Zinc</keyword>
<dbReference type="InterPro" id="IPR013785">
    <property type="entry name" value="Aldolase_TIM"/>
</dbReference>
<dbReference type="AlphaFoldDB" id="A0A1S3I4L1"/>
<dbReference type="InParanoid" id="A0A1S3I4L1"/>
<keyword evidence="12" id="KW-0520">NAD</keyword>
<name>A0A1S3I4L1_LINAN</name>
<accession>A0A1S3I4L1</accession>
<evidence type="ECO:0000256" key="14">
    <source>
        <dbReference type="ARBA" id="ARBA00048266"/>
    </source>
</evidence>
<keyword evidence="2 19" id="KW-0285">Flavoprotein</keyword>
<dbReference type="FunCoup" id="A0A1S3I4L1">
    <property type="interactions" value="1530"/>
</dbReference>
<dbReference type="InterPro" id="IPR036855">
    <property type="entry name" value="Znf_CCCH_sf"/>
</dbReference>
<dbReference type="GO" id="GO:0102265">
    <property type="term" value="F:tRNA-dihydrouridine47 synthase activity"/>
    <property type="evidence" value="ECO:0007669"/>
    <property type="project" value="UniProtKB-EC"/>
</dbReference>
<protein>
    <recommendedName>
        <fullName evidence="19">tRNA-dihydrouridine(47) synthase [NAD(P)(+)]</fullName>
        <ecNumber evidence="19">1.3.1.-</ecNumber>
    </recommendedName>
    <alternativeName>
        <fullName evidence="19">tRNA-dihydrouridine synthase 3</fullName>
    </alternativeName>
</protein>
<feature type="zinc finger region" description="C3H1-type" evidence="18">
    <location>
        <begin position="125"/>
        <end position="153"/>
    </location>
</feature>
<sequence length="706" mass="79563">MEPTNDSAKAEDVGEGTGSTGREENPKETGAASLPRLVKDYVYEPGVARIKAEYLNLNYKPKIVTEYLPQDVKEELLLVEQSREKAKKNDEASSHDPDDSSQPPQKKIKKLKGQHKKRPIAKHSDPSTRLCPAFVTETQCSFGERCKFNHNVEEYFKAKPADLGSHCYNFETFGKCPYGITCRYAGQHISEDFKNVMNEELHARTCKETQTLNTLSKDVQTKLRRRQYDFTLAESTYKNVGKKTEKSETQSNNDVLKASVPEQGSDSLSENGCKISSNSKEKEEISPSTIESSPSKTSADGAMNDTTALKQTAPNNSDCSNSNVTAESDKGAETKPLATESHDRPVKLRPQERKKIDFKDKLYLAPLTTVGNLPFRRICKVYGADITCGEMAMSTNLLQGHQSEWALLKRHASEDLFGVQVCGGYPDTMARCTQLLNDTIDVDFIDINVGCPIDMVFKKGEGSALMGRLNRFEQIVRNMTAISDIPVTVKMRTGIYENKQIAHTVIPRVKEWGVSLMTLHGRTREQRYTKMADWDYINTCSKLADPVPFFGNGDVLSFEDYNQHREQTGVSGIMVARGALIKPWLFTEIKEQRHWDISASERLDMLRSFTNYGLEHWGSDDQGVDTTRKFLLEWLSFLYRYIPVGVLDRVPQKINERPQPFFGRNDLETLMASGNSGDWVKISEMLLGPVKPGFTFLPKHKANAYK</sequence>
<feature type="region of interest" description="Disordered" evidence="20">
    <location>
        <begin position="1"/>
        <end position="38"/>
    </location>
</feature>
<keyword evidence="4" id="KW-0507">mRNA processing</keyword>
<evidence type="ECO:0000256" key="19">
    <source>
        <dbReference type="RuleBase" id="RU291113"/>
    </source>
</evidence>
<keyword evidence="3 19" id="KW-0288">FMN</keyword>
<evidence type="ECO:0000256" key="13">
    <source>
        <dbReference type="ARBA" id="ARBA00045365"/>
    </source>
</evidence>
<feature type="compositionally biased region" description="Polar residues" evidence="20">
    <location>
        <begin position="304"/>
        <end position="326"/>
    </location>
</feature>
<evidence type="ECO:0000256" key="16">
    <source>
        <dbReference type="ARBA" id="ARBA00049447"/>
    </source>
</evidence>
<comment type="similarity">
    <text evidence="19">Belongs to the dus family. Dus3 subfamily.</text>
</comment>
<dbReference type="FunFam" id="4.10.1000.10:FF:000029">
    <property type="entry name" value="tRNA-dihydrouridine(47) synthase [NAD(P)(+)]"/>
    <property type="match status" value="1"/>
</dbReference>
<dbReference type="FunFam" id="3.20.20.70:FF:000067">
    <property type="entry name" value="tRNA-dihydrouridine(47) synthase [NAD(P)(+)]"/>
    <property type="match status" value="1"/>
</dbReference>
<evidence type="ECO:0000256" key="5">
    <source>
        <dbReference type="ARBA" id="ARBA00022694"/>
    </source>
</evidence>
<evidence type="ECO:0000256" key="18">
    <source>
        <dbReference type="PROSITE-ProRule" id="PRU00723"/>
    </source>
</evidence>
<comment type="function">
    <text evidence="13">Catalyzes the synthesis of dihydrouridine, a modified base, in various RNAs, such as tRNAs, mRNAs and some long non-coding RNAs (lncRNAs). Mainly modifies the uridine in position 47 (U47) in the D-loop of most cytoplasmic tRNAs. Also able to mediate the formation of dihydrouridine in some mRNAs, thereby regulating their translation.</text>
</comment>
<comment type="catalytic activity">
    <reaction evidence="16">
        <text>a 5,6-dihydrouridine in mRNA + NADP(+) = a uridine in mRNA + NADPH + H(+)</text>
        <dbReference type="Rhea" id="RHEA:69855"/>
        <dbReference type="Rhea" id="RHEA-COMP:14658"/>
        <dbReference type="Rhea" id="RHEA-COMP:17789"/>
        <dbReference type="ChEBI" id="CHEBI:15378"/>
        <dbReference type="ChEBI" id="CHEBI:57783"/>
        <dbReference type="ChEBI" id="CHEBI:58349"/>
        <dbReference type="ChEBI" id="CHEBI:65315"/>
        <dbReference type="ChEBI" id="CHEBI:74443"/>
    </reaction>
    <physiologicalReaction direction="right-to-left" evidence="16">
        <dbReference type="Rhea" id="RHEA:69857"/>
    </physiologicalReaction>
</comment>
<evidence type="ECO:0000256" key="7">
    <source>
        <dbReference type="ARBA" id="ARBA00022737"/>
    </source>
</evidence>
<evidence type="ECO:0000256" key="11">
    <source>
        <dbReference type="ARBA" id="ARBA00023002"/>
    </source>
</evidence>
<dbReference type="GO" id="GO:0006397">
    <property type="term" value="P:mRNA processing"/>
    <property type="evidence" value="ECO:0007669"/>
    <property type="project" value="UniProtKB-KW"/>
</dbReference>
<dbReference type="SUPFAM" id="SSF90229">
    <property type="entry name" value="CCCH zinc finger"/>
    <property type="match status" value="1"/>
</dbReference>
<dbReference type="GeneID" id="106160940"/>
<evidence type="ECO:0000313" key="23">
    <source>
        <dbReference type="RefSeq" id="XP_013393205.1"/>
    </source>
</evidence>
<dbReference type="Proteomes" id="UP000085678">
    <property type="component" value="Unplaced"/>
</dbReference>
<feature type="domain" description="C3H1-type" evidence="21">
    <location>
        <begin position="166"/>
        <end position="191"/>
    </location>
</feature>
<feature type="domain" description="C3H1-type" evidence="21">
    <location>
        <begin position="125"/>
        <end position="153"/>
    </location>
</feature>
<keyword evidence="8 18" id="KW-0863">Zinc-finger</keyword>
<dbReference type="InterPro" id="IPR035587">
    <property type="entry name" value="DUS-like_FMN-bd"/>
</dbReference>
<feature type="compositionally biased region" description="Basic residues" evidence="20">
    <location>
        <begin position="106"/>
        <end position="121"/>
    </location>
</feature>
<dbReference type="CDD" id="cd02801">
    <property type="entry name" value="DUS_like_FMN"/>
    <property type="match status" value="1"/>
</dbReference>
<organism evidence="22 23">
    <name type="scientific">Lingula anatina</name>
    <name type="common">Brachiopod</name>
    <name type="synonym">Lingula unguis</name>
    <dbReference type="NCBI Taxonomy" id="7574"/>
    <lineage>
        <taxon>Eukaryota</taxon>
        <taxon>Metazoa</taxon>
        <taxon>Spiralia</taxon>
        <taxon>Lophotrochozoa</taxon>
        <taxon>Brachiopoda</taxon>
        <taxon>Linguliformea</taxon>
        <taxon>Lingulata</taxon>
        <taxon>Lingulida</taxon>
        <taxon>Linguloidea</taxon>
        <taxon>Lingulidae</taxon>
        <taxon>Lingula</taxon>
    </lineage>
</organism>
<feature type="zinc finger region" description="C3H1-type" evidence="18">
    <location>
        <begin position="166"/>
        <end position="191"/>
    </location>
</feature>
<evidence type="ECO:0000256" key="10">
    <source>
        <dbReference type="ARBA" id="ARBA00022857"/>
    </source>
</evidence>
<evidence type="ECO:0000256" key="17">
    <source>
        <dbReference type="ARBA" id="ARBA00049513"/>
    </source>
</evidence>
<dbReference type="Gene3D" id="4.10.1000.10">
    <property type="entry name" value="Zinc finger, CCCH-type"/>
    <property type="match status" value="1"/>
</dbReference>
<dbReference type="STRING" id="7574.A0A1S3I4L1"/>
<reference evidence="23" key="1">
    <citation type="submission" date="2025-08" db="UniProtKB">
        <authorList>
            <consortium name="RefSeq"/>
        </authorList>
    </citation>
    <scope>IDENTIFICATION</scope>
    <source>
        <tissue evidence="23">Gonads</tissue>
    </source>
</reference>
<comment type="catalytic activity">
    <reaction evidence="15">
        <text>a 5,6-dihydrouridine in mRNA + NAD(+) = a uridine in mRNA + NADH + H(+)</text>
        <dbReference type="Rhea" id="RHEA:69851"/>
        <dbReference type="Rhea" id="RHEA-COMP:14658"/>
        <dbReference type="Rhea" id="RHEA-COMP:17789"/>
        <dbReference type="ChEBI" id="CHEBI:15378"/>
        <dbReference type="ChEBI" id="CHEBI:57540"/>
        <dbReference type="ChEBI" id="CHEBI:57945"/>
        <dbReference type="ChEBI" id="CHEBI:65315"/>
        <dbReference type="ChEBI" id="CHEBI:74443"/>
    </reaction>
    <physiologicalReaction direction="right-to-left" evidence="15">
        <dbReference type="Rhea" id="RHEA:69853"/>
    </physiologicalReaction>
</comment>
<dbReference type="OrthoDB" id="259935at2759"/>
<dbReference type="PROSITE" id="PS50103">
    <property type="entry name" value="ZF_C3H1"/>
    <property type="match status" value="2"/>
</dbReference>
<evidence type="ECO:0000256" key="3">
    <source>
        <dbReference type="ARBA" id="ARBA00022643"/>
    </source>
</evidence>
<dbReference type="PANTHER" id="PTHR45846">
    <property type="entry name" value="TRNA-DIHYDROURIDINE(47) SYNTHASE [NAD(P)(+)]-LIKE"/>
    <property type="match status" value="1"/>
</dbReference>
<comment type="cofactor">
    <cofactor evidence="1 19">
        <name>FMN</name>
        <dbReference type="ChEBI" id="CHEBI:58210"/>
    </cofactor>
</comment>
<evidence type="ECO:0000256" key="12">
    <source>
        <dbReference type="ARBA" id="ARBA00023027"/>
    </source>
</evidence>
<evidence type="ECO:0000256" key="4">
    <source>
        <dbReference type="ARBA" id="ARBA00022664"/>
    </source>
</evidence>
<evidence type="ECO:0000256" key="15">
    <source>
        <dbReference type="ARBA" id="ARBA00048342"/>
    </source>
</evidence>